<proteinExistence type="predicted"/>
<evidence type="ECO:0000313" key="1">
    <source>
        <dbReference type="EMBL" id="MBB5073301.1"/>
    </source>
</evidence>
<evidence type="ECO:0000313" key="2">
    <source>
        <dbReference type="Proteomes" id="UP000561417"/>
    </source>
</evidence>
<dbReference type="RefSeq" id="WP_425486669.1">
    <property type="nucleotide sequence ID" value="NZ_JACHIM010000001.1"/>
</dbReference>
<dbReference type="Proteomes" id="UP000561417">
    <property type="component" value="Unassembled WGS sequence"/>
</dbReference>
<sequence>MLFCLGPPTQALALLEDYLEHGEKKFSSVSRTQYAWTLIGIDESTIAHWVDDHFANEPFERHFLWKSPYVLVQLVGQSSTSLAQHLIEELENYFCPYLVGAEITTACKQLAMHLEVYWSADDPHLLKYFQAIEKGTEDVSQLEAEVSLAPSLETLEKQKESLGHATMTVRMKGYDDDRITFPYTRLLLSAVLQECAAWLVLKRYLPTERSK</sequence>
<dbReference type="AlphaFoldDB" id="A0A840NQE2"/>
<comment type="caution">
    <text evidence="1">The sequence shown here is derived from an EMBL/GenBank/DDBJ whole genome shotgun (WGS) entry which is preliminary data.</text>
</comment>
<organism evidence="1 2">
    <name type="scientific">Bartonella callosciuri</name>
    <dbReference type="NCBI Taxonomy" id="686223"/>
    <lineage>
        <taxon>Bacteria</taxon>
        <taxon>Pseudomonadati</taxon>
        <taxon>Pseudomonadota</taxon>
        <taxon>Alphaproteobacteria</taxon>
        <taxon>Hyphomicrobiales</taxon>
        <taxon>Bartonellaceae</taxon>
        <taxon>Bartonella</taxon>
    </lineage>
</organism>
<keyword evidence="2" id="KW-1185">Reference proteome</keyword>
<protein>
    <submittedName>
        <fullName evidence="1">Uncharacterized protein</fullName>
    </submittedName>
</protein>
<gene>
    <name evidence="1" type="ORF">HNQ69_000405</name>
</gene>
<reference evidence="1 2" key="1">
    <citation type="submission" date="2020-08" db="EMBL/GenBank/DDBJ databases">
        <title>Genomic Encyclopedia of Type Strains, Phase IV (KMG-IV): sequencing the most valuable type-strain genomes for metagenomic binning, comparative biology and taxonomic classification.</title>
        <authorList>
            <person name="Goeker M."/>
        </authorList>
    </citation>
    <scope>NUCLEOTIDE SEQUENCE [LARGE SCALE GENOMIC DNA]</scope>
    <source>
        <strain evidence="1 2">DSM 28538</strain>
    </source>
</reference>
<accession>A0A840NQE2</accession>
<name>A0A840NQE2_9HYPH</name>
<dbReference type="EMBL" id="JACHIM010000001">
    <property type="protein sequence ID" value="MBB5073301.1"/>
    <property type="molecule type" value="Genomic_DNA"/>
</dbReference>